<dbReference type="EMBL" id="CADCWK010000165">
    <property type="protein sequence ID" value="CAA9560431.1"/>
    <property type="molecule type" value="Genomic_DNA"/>
</dbReference>
<proteinExistence type="predicted"/>
<accession>A0A6J4UWM9</accession>
<dbReference type="AlphaFoldDB" id="A0A6J4UWM9"/>
<sequence>MSFVLVPSTEPDPNTRQAERKAGDRLVQWFDQATSARAIRSGRGWYG</sequence>
<name>A0A6J4UWM9_9BACT</name>
<reference evidence="2" key="1">
    <citation type="submission" date="2020-02" db="EMBL/GenBank/DDBJ databases">
        <authorList>
            <person name="Meier V. D."/>
        </authorList>
    </citation>
    <scope>NUCLEOTIDE SEQUENCE</scope>
    <source>
        <strain evidence="2">AVDCRST_MAG33</strain>
    </source>
</reference>
<evidence type="ECO:0000256" key="1">
    <source>
        <dbReference type="SAM" id="MobiDB-lite"/>
    </source>
</evidence>
<gene>
    <name evidence="2" type="ORF">AVDCRST_MAG33-1629</name>
</gene>
<feature type="region of interest" description="Disordered" evidence="1">
    <location>
        <begin position="1"/>
        <end position="21"/>
    </location>
</feature>
<protein>
    <submittedName>
        <fullName evidence="2">Uncharacterized protein</fullName>
    </submittedName>
</protein>
<organism evidence="2">
    <name type="scientific">uncultured Thermomicrobiales bacterium</name>
    <dbReference type="NCBI Taxonomy" id="1645740"/>
    <lineage>
        <taxon>Bacteria</taxon>
        <taxon>Pseudomonadati</taxon>
        <taxon>Thermomicrobiota</taxon>
        <taxon>Thermomicrobia</taxon>
        <taxon>Thermomicrobiales</taxon>
        <taxon>environmental samples</taxon>
    </lineage>
</organism>
<evidence type="ECO:0000313" key="2">
    <source>
        <dbReference type="EMBL" id="CAA9560431.1"/>
    </source>
</evidence>